<organism evidence="6 7">
    <name type="scientific">Peribacillus simplex</name>
    <dbReference type="NCBI Taxonomy" id="1478"/>
    <lineage>
        <taxon>Bacteria</taxon>
        <taxon>Bacillati</taxon>
        <taxon>Bacillota</taxon>
        <taxon>Bacilli</taxon>
        <taxon>Bacillales</taxon>
        <taxon>Bacillaceae</taxon>
        <taxon>Peribacillus</taxon>
    </lineage>
</organism>
<evidence type="ECO:0000256" key="3">
    <source>
        <dbReference type="ARBA" id="ARBA00023125"/>
    </source>
</evidence>
<keyword evidence="2" id="KW-0805">Transcription regulation</keyword>
<evidence type="ECO:0000256" key="1">
    <source>
        <dbReference type="ARBA" id="ARBA00022491"/>
    </source>
</evidence>
<accession>A0AAW7IUT4</accession>
<dbReference type="SUPFAM" id="SSF46955">
    <property type="entry name" value="Putative DNA-binding domain"/>
    <property type="match status" value="1"/>
</dbReference>
<dbReference type="GO" id="GO:0003700">
    <property type="term" value="F:DNA-binding transcription factor activity"/>
    <property type="evidence" value="ECO:0007669"/>
    <property type="project" value="InterPro"/>
</dbReference>
<dbReference type="Pfam" id="PF13411">
    <property type="entry name" value="MerR_1"/>
    <property type="match status" value="1"/>
</dbReference>
<evidence type="ECO:0000313" key="7">
    <source>
        <dbReference type="Proteomes" id="UP001234602"/>
    </source>
</evidence>
<dbReference type="EMBL" id="JAUCEY010000008">
    <property type="protein sequence ID" value="MDM5454093.1"/>
    <property type="molecule type" value="Genomic_DNA"/>
</dbReference>
<dbReference type="InterPro" id="IPR000551">
    <property type="entry name" value="MerR-type_HTH_dom"/>
</dbReference>
<feature type="domain" description="HTH merR-type" evidence="5">
    <location>
        <begin position="15"/>
        <end position="85"/>
    </location>
</feature>
<dbReference type="Proteomes" id="UP001234602">
    <property type="component" value="Unassembled WGS sequence"/>
</dbReference>
<evidence type="ECO:0000256" key="4">
    <source>
        <dbReference type="ARBA" id="ARBA00023163"/>
    </source>
</evidence>
<dbReference type="KEGG" id="bsj:UP17_09590"/>
<dbReference type="RefSeq" id="WP_061462796.1">
    <property type="nucleotide sequence ID" value="NZ_CP011008.1"/>
</dbReference>
<dbReference type="SMART" id="SM00422">
    <property type="entry name" value="HTH_MERR"/>
    <property type="match status" value="1"/>
</dbReference>
<dbReference type="PROSITE" id="PS50937">
    <property type="entry name" value="HTH_MERR_2"/>
    <property type="match status" value="1"/>
</dbReference>
<proteinExistence type="predicted"/>
<sequence length="87" mass="10111">MSRRRSLEDILKSEYISIGELARITDLRYSTLKYYTEANLIPFEQLDENLTRRYPREAAVERVETIKSLKKSGLSIAEISDKIAKQS</sequence>
<reference evidence="6" key="1">
    <citation type="submission" date="2023-06" db="EMBL/GenBank/DDBJ databases">
        <title>Comparative genomics of Bacillaceae isolates and their secondary metabolite potential.</title>
        <authorList>
            <person name="Song L."/>
            <person name="Nielsen L.J."/>
            <person name="Mohite O."/>
            <person name="Xu X."/>
            <person name="Weber T."/>
            <person name="Kovacs A.T."/>
        </authorList>
    </citation>
    <scope>NUCLEOTIDE SEQUENCE</scope>
    <source>
        <strain evidence="6">D8_B_37</strain>
    </source>
</reference>
<dbReference type="PANTHER" id="PTHR30204:SF69">
    <property type="entry name" value="MERR-FAMILY TRANSCRIPTIONAL REGULATOR"/>
    <property type="match status" value="1"/>
</dbReference>
<dbReference type="GO" id="GO:0003677">
    <property type="term" value="F:DNA binding"/>
    <property type="evidence" value="ECO:0007669"/>
    <property type="project" value="UniProtKB-KW"/>
</dbReference>
<evidence type="ECO:0000256" key="2">
    <source>
        <dbReference type="ARBA" id="ARBA00023015"/>
    </source>
</evidence>
<dbReference type="PANTHER" id="PTHR30204">
    <property type="entry name" value="REDOX-CYCLING DRUG-SENSING TRANSCRIPTIONAL ACTIVATOR SOXR"/>
    <property type="match status" value="1"/>
</dbReference>
<dbReference type="AlphaFoldDB" id="A0AAW7IUT4"/>
<evidence type="ECO:0000259" key="5">
    <source>
        <dbReference type="PROSITE" id="PS50937"/>
    </source>
</evidence>
<comment type="caution">
    <text evidence="6">The sequence shown here is derived from an EMBL/GenBank/DDBJ whole genome shotgun (WGS) entry which is preliminary data.</text>
</comment>
<keyword evidence="1" id="KW-0678">Repressor</keyword>
<name>A0AAW7IUT4_9BACI</name>
<protein>
    <submittedName>
        <fullName evidence="6">MerR family transcriptional regulator</fullName>
    </submittedName>
</protein>
<dbReference type="InterPro" id="IPR047057">
    <property type="entry name" value="MerR_fam"/>
</dbReference>
<keyword evidence="4" id="KW-0804">Transcription</keyword>
<dbReference type="Gene3D" id="1.10.1660.10">
    <property type="match status" value="1"/>
</dbReference>
<evidence type="ECO:0000313" key="6">
    <source>
        <dbReference type="EMBL" id="MDM5454093.1"/>
    </source>
</evidence>
<gene>
    <name evidence="6" type="ORF">QUF89_18325</name>
</gene>
<dbReference type="InterPro" id="IPR009061">
    <property type="entry name" value="DNA-bd_dom_put_sf"/>
</dbReference>
<keyword evidence="3" id="KW-0238">DNA-binding</keyword>